<name>A0A7V5IZV8_UNCKA</name>
<evidence type="ECO:0008006" key="2">
    <source>
        <dbReference type="Google" id="ProtNLM"/>
    </source>
</evidence>
<protein>
    <recommendedName>
        <fullName evidence="2">Glycosyltransferase subfamily 4-like N-terminal domain-containing protein</fullName>
    </recommendedName>
</protein>
<organism evidence="1">
    <name type="scientific">candidate division WWE3 bacterium</name>
    <dbReference type="NCBI Taxonomy" id="2053526"/>
    <lineage>
        <taxon>Bacteria</taxon>
        <taxon>Katanobacteria</taxon>
    </lineage>
</organism>
<gene>
    <name evidence="1" type="ORF">ENJ78_00090</name>
</gene>
<dbReference type="AlphaFoldDB" id="A0A7V5IZV8"/>
<accession>A0A7V5IZV8</accession>
<dbReference type="EMBL" id="DRNS01000007">
    <property type="protein sequence ID" value="HHH14092.1"/>
    <property type="molecule type" value="Genomic_DNA"/>
</dbReference>
<reference evidence="1" key="1">
    <citation type="journal article" date="2020" name="mSystems">
        <title>Genome- and Community-Level Interaction Insights into Carbon Utilization and Element Cycling Functions of Hydrothermarchaeota in Hydrothermal Sediment.</title>
        <authorList>
            <person name="Zhou Z."/>
            <person name="Liu Y."/>
            <person name="Xu W."/>
            <person name="Pan J."/>
            <person name="Luo Z.H."/>
            <person name="Li M."/>
        </authorList>
    </citation>
    <scope>NUCLEOTIDE SEQUENCE [LARGE SCALE GENOMIC DNA]</scope>
    <source>
        <strain evidence="1">HyVt-517</strain>
    </source>
</reference>
<comment type="caution">
    <text evidence="1">The sequence shown here is derived from an EMBL/GenBank/DDBJ whole genome shotgun (WGS) entry which is preliminary data.</text>
</comment>
<dbReference type="Proteomes" id="UP000886106">
    <property type="component" value="Unassembled WGS sequence"/>
</dbReference>
<evidence type="ECO:0000313" key="1">
    <source>
        <dbReference type="EMBL" id="HHH14092.1"/>
    </source>
</evidence>
<feature type="non-terminal residue" evidence="1">
    <location>
        <position position="217"/>
    </location>
</feature>
<proteinExistence type="predicted"/>
<sequence length="217" mass="25971">MKDTNKLGIVCLSNQFYDLPLKTNKYLVMNELARVGHKVVFVDPPTRFKFVKQLLKKKKISFLERKSSNLIVYSPVNFFNFAPFSYLNNLVHYYFIRKALRSLKAKEDVLWVYHFDFPKIFFLKKLLNPKVFIYDIVDNYEAFPEYAQQDTTNTGLVKYIQKADYFLKRFLDQKGLYGVSWVRYQEDKLSNEANLIFTSHPYLYKKFSKYGKKVKYT</sequence>